<comment type="caution">
    <text evidence="3">The sequence shown here is derived from an EMBL/GenBank/DDBJ whole genome shotgun (WGS) entry which is preliminary data.</text>
</comment>
<dbReference type="Gene3D" id="3.10.620.30">
    <property type="match status" value="1"/>
</dbReference>
<accession>A0AAD7CF54</accession>
<dbReference type="SMART" id="SM00460">
    <property type="entry name" value="TGc"/>
    <property type="match status" value="1"/>
</dbReference>
<evidence type="ECO:0000313" key="3">
    <source>
        <dbReference type="EMBL" id="KAJ7647295.1"/>
    </source>
</evidence>
<feature type="compositionally biased region" description="Pro residues" evidence="1">
    <location>
        <begin position="60"/>
        <end position="78"/>
    </location>
</feature>
<evidence type="ECO:0000256" key="1">
    <source>
        <dbReference type="SAM" id="MobiDB-lite"/>
    </source>
</evidence>
<organism evidence="3 4">
    <name type="scientific">Roridomyces roridus</name>
    <dbReference type="NCBI Taxonomy" id="1738132"/>
    <lineage>
        <taxon>Eukaryota</taxon>
        <taxon>Fungi</taxon>
        <taxon>Dikarya</taxon>
        <taxon>Basidiomycota</taxon>
        <taxon>Agaricomycotina</taxon>
        <taxon>Agaricomycetes</taxon>
        <taxon>Agaricomycetidae</taxon>
        <taxon>Agaricales</taxon>
        <taxon>Marasmiineae</taxon>
        <taxon>Mycenaceae</taxon>
        <taxon>Roridomyces</taxon>
    </lineage>
</organism>
<gene>
    <name evidence="3" type="ORF">FB45DRAFT_194613</name>
</gene>
<dbReference type="SUPFAM" id="SSF54001">
    <property type="entry name" value="Cysteine proteinases"/>
    <property type="match status" value="1"/>
</dbReference>
<dbReference type="PANTHER" id="PTHR46333">
    <property type="entry name" value="CYTOKINESIS PROTEIN 3"/>
    <property type="match status" value="1"/>
</dbReference>
<dbReference type="Pfam" id="PF01841">
    <property type="entry name" value="Transglut_core"/>
    <property type="match status" value="1"/>
</dbReference>
<keyword evidence="4" id="KW-1185">Reference proteome</keyword>
<feature type="compositionally biased region" description="Acidic residues" evidence="1">
    <location>
        <begin position="125"/>
        <end position="141"/>
    </location>
</feature>
<feature type="domain" description="Transglutaminase-like" evidence="2">
    <location>
        <begin position="228"/>
        <end position="300"/>
    </location>
</feature>
<reference evidence="3" key="1">
    <citation type="submission" date="2023-03" db="EMBL/GenBank/DDBJ databases">
        <title>Massive genome expansion in bonnet fungi (Mycena s.s.) driven by repeated elements and novel gene families across ecological guilds.</title>
        <authorList>
            <consortium name="Lawrence Berkeley National Laboratory"/>
            <person name="Harder C.B."/>
            <person name="Miyauchi S."/>
            <person name="Viragh M."/>
            <person name="Kuo A."/>
            <person name="Thoen E."/>
            <person name="Andreopoulos B."/>
            <person name="Lu D."/>
            <person name="Skrede I."/>
            <person name="Drula E."/>
            <person name="Henrissat B."/>
            <person name="Morin E."/>
            <person name="Kohler A."/>
            <person name="Barry K."/>
            <person name="LaButti K."/>
            <person name="Morin E."/>
            <person name="Salamov A."/>
            <person name="Lipzen A."/>
            <person name="Mereny Z."/>
            <person name="Hegedus B."/>
            <person name="Baldrian P."/>
            <person name="Stursova M."/>
            <person name="Weitz H."/>
            <person name="Taylor A."/>
            <person name="Grigoriev I.V."/>
            <person name="Nagy L.G."/>
            <person name="Martin F."/>
            <person name="Kauserud H."/>
        </authorList>
    </citation>
    <scope>NUCLEOTIDE SEQUENCE</scope>
    <source>
        <strain evidence="3">9284</strain>
    </source>
</reference>
<dbReference type="InterPro" id="IPR038765">
    <property type="entry name" value="Papain-like_cys_pep_sf"/>
</dbReference>
<feature type="compositionally biased region" description="Pro residues" evidence="1">
    <location>
        <begin position="1"/>
        <end position="20"/>
    </location>
</feature>
<dbReference type="InterPro" id="IPR002931">
    <property type="entry name" value="Transglutaminase-like"/>
</dbReference>
<dbReference type="GO" id="GO:0005737">
    <property type="term" value="C:cytoplasm"/>
    <property type="evidence" value="ECO:0007669"/>
    <property type="project" value="TreeGrafter"/>
</dbReference>
<evidence type="ECO:0000259" key="2">
    <source>
        <dbReference type="SMART" id="SM00460"/>
    </source>
</evidence>
<dbReference type="AlphaFoldDB" id="A0AAD7CF54"/>
<feature type="region of interest" description="Disordered" evidence="1">
    <location>
        <begin position="1"/>
        <end position="151"/>
    </location>
</feature>
<protein>
    <submittedName>
        <fullName evidence="3">Kyphoscoliosis peptidase</fullName>
    </submittedName>
</protein>
<name>A0AAD7CF54_9AGAR</name>
<proteinExistence type="predicted"/>
<dbReference type="InterPro" id="IPR052557">
    <property type="entry name" value="CAP/Cytokinesis_protein"/>
</dbReference>
<sequence>MLSRPPVPPRRAVPPPPPARRPAQSSEEEEAPTPRGIAARIANLQLDQIGRSPLQQAETAPPPPPRRNAAPPPPPPRRAPAIERDPELVRLLSRKPPPPPVQARANSAPAVPARRLPPRLPTPEPEPEPEPEYVEEEEQSDEGYQSQAEEPSDSCIKCHDFSFVDAHAASFPRHTVSSVQQLAFDLTAPFDSETEKARALFTWLHHNIAYDAVSFLSGNLKPATADSVLRSGLAVCDGYAGLYLSLAEYAGLQAHKVTGHGKGVGYAALGPNDPVPSESSNHAWNCVLMDGEWRLLDGCWGAGALSGSQYIQRFDPIWFISTAEEFGKRHFPTDTSYQLLPEPISWEEYICEPDGPTIFNDFHTLNFLKDLLQPASPEIASGGWVTFCIFKQCEHMSRAQEDNYVYFINAPDDTKTPLEVNSEGGWSASIYFPRGMRGDVSLNRVTLVNGEDAKGMSTQAWKNAIGRKSMSWGGMARWTMI</sequence>
<evidence type="ECO:0000313" key="4">
    <source>
        <dbReference type="Proteomes" id="UP001221142"/>
    </source>
</evidence>
<dbReference type="Proteomes" id="UP001221142">
    <property type="component" value="Unassembled WGS sequence"/>
</dbReference>
<dbReference type="EMBL" id="JARKIF010000002">
    <property type="protein sequence ID" value="KAJ7647295.1"/>
    <property type="molecule type" value="Genomic_DNA"/>
</dbReference>
<dbReference type="PANTHER" id="PTHR46333:SF5">
    <property type="entry name" value="TRANSGLUTAMINASE-LIKE DOMAIN-CONTAINING PROTEIN"/>
    <property type="match status" value="1"/>
</dbReference>